<name>A0A8H4AGA6_GIGMA</name>
<feature type="signal peptide" evidence="4">
    <location>
        <begin position="1"/>
        <end position="18"/>
    </location>
</feature>
<gene>
    <name evidence="5" type="ORF">F8M41_021721</name>
</gene>
<dbReference type="SUPFAM" id="SSF117281">
    <property type="entry name" value="Kelch motif"/>
    <property type="match status" value="1"/>
</dbReference>
<keyword evidence="3" id="KW-0812">Transmembrane</keyword>
<comment type="caution">
    <text evidence="5">The sequence shown here is derived from an EMBL/GenBank/DDBJ whole genome shotgun (WGS) entry which is preliminary data.</text>
</comment>
<proteinExistence type="predicted"/>
<feature type="transmembrane region" description="Helical" evidence="3">
    <location>
        <begin position="333"/>
        <end position="359"/>
    </location>
</feature>
<dbReference type="Gene3D" id="2.120.10.80">
    <property type="entry name" value="Kelch-type beta propeller"/>
    <property type="match status" value="2"/>
</dbReference>
<keyword evidence="2" id="KW-0677">Repeat</keyword>
<evidence type="ECO:0000313" key="5">
    <source>
        <dbReference type="EMBL" id="KAF0492469.1"/>
    </source>
</evidence>
<dbReference type="PANTHER" id="PTHR46093">
    <property type="entry name" value="ACYL-COA-BINDING DOMAIN-CONTAINING PROTEIN 5"/>
    <property type="match status" value="1"/>
</dbReference>
<organism evidence="5 6">
    <name type="scientific">Gigaspora margarita</name>
    <dbReference type="NCBI Taxonomy" id="4874"/>
    <lineage>
        <taxon>Eukaryota</taxon>
        <taxon>Fungi</taxon>
        <taxon>Fungi incertae sedis</taxon>
        <taxon>Mucoromycota</taxon>
        <taxon>Glomeromycotina</taxon>
        <taxon>Glomeromycetes</taxon>
        <taxon>Diversisporales</taxon>
        <taxon>Gigasporaceae</taxon>
        <taxon>Gigaspora</taxon>
    </lineage>
</organism>
<dbReference type="OrthoDB" id="432528at2759"/>
<keyword evidence="3" id="KW-1133">Transmembrane helix</keyword>
<evidence type="ECO:0000256" key="4">
    <source>
        <dbReference type="SAM" id="SignalP"/>
    </source>
</evidence>
<dbReference type="AlphaFoldDB" id="A0A8H4AGA6"/>
<reference evidence="5 6" key="1">
    <citation type="journal article" date="2019" name="Environ. Microbiol.">
        <title>At the nexus of three kingdoms: the genome of the mycorrhizal fungus Gigaspora margarita provides insights into plant, endobacterial and fungal interactions.</title>
        <authorList>
            <person name="Venice F."/>
            <person name="Ghignone S."/>
            <person name="Salvioli di Fossalunga A."/>
            <person name="Amselem J."/>
            <person name="Novero M."/>
            <person name="Xianan X."/>
            <person name="Sedzielewska Toro K."/>
            <person name="Morin E."/>
            <person name="Lipzen A."/>
            <person name="Grigoriev I.V."/>
            <person name="Henrissat B."/>
            <person name="Martin F.M."/>
            <person name="Bonfante P."/>
        </authorList>
    </citation>
    <scope>NUCLEOTIDE SEQUENCE [LARGE SCALE GENOMIC DNA]</scope>
    <source>
        <strain evidence="5 6">BEG34</strain>
    </source>
</reference>
<dbReference type="Proteomes" id="UP000439903">
    <property type="component" value="Unassembled WGS sequence"/>
</dbReference>
<dbReference type="Pfam" id="PF24681">
    <property type="entry name" value="Kelch_KLHDC2_KLHL20_DRC7"/>
    <property type="match status" value="1"/>
</dbReference>
<dbReference type="PANTHER" id="PTHR46093:SF3">
    <property type="entry name" value="ACYL-COA-BINDING DOMAIN-CONTAINING PROTEIN 4"/>
    <property type="match status" value="1"/>
</dbReference>
<evidence type="ECO:0000256" key="1">
    <source>
        <dbReference type="ARBA" id="ARBA00022441"/>
    </source>
</evidence>
<dbReference type="EMBL" id="WTPW01000646">
    <property type="protein sequence ID" value="KAF0492469.1"/>
    <property type="molecule type" value="Genomic_DNA"/>
</dbReference>
<evidence type="ECO:0000313" key="6">
    <source>
        <dbReference type="Proteomes" id="UP000439903"/>
    </source>
</evidence>
<keyword evidence="1" id="KW-0880">Kelch repeat</keyword>
<keyword evidence="3" id="KW-0472">Membrane</keyword>
<dbReference type="InterPro" id="IPR015915">
    <property type="entry name" value="Kelch-typ_b-propeller"/>
</dbReference>
<evidence type="ECO:0000256" key="3">
    <source>
        <dbReference type="SAM" id="Phobius"/>
    </source>
</evidence>
<sequence length="377" mass="41027">MFLTSCLMFFIVVSQNVPEPRYAQASALVKTKFYFFGGILKTGIITNEVWYLDLGSISNATIQKWSRSNASMSVAYHSGTSCVSTIDNSTILLIGRVMYTPTTPNLNFNKKIYVFNSKNLNGTCQILLEILIIPPVTGTPPASFTQYTATLLTNNGHIVYIGGIQETQANSLKVFNTLSYSWSDQSTYGDVIEPCAGHSAVVQNGIIIIYGGYAMNINNTLYSKVTSDIAKLDTTTWIWSIPTISKTNAPPLLALHSAALYGNYMIVAFGLNVSGSTGLTPDTNLLNNNIYILNIQNNTWVTTIPATTTKKPTATSTKSVITNQSSESSNYKILPIAIGIGVGGAIIVGVLSFAGYWYYKRRRCVLNSIQTPGSNMN</sequence>
<evidence type="ECO:0000256" key="2">
    <source>
        <dbReference type="ARBA" id="ARBA00022737"/>
    </source>
</evidence>
<feature type="chain" id="PRO_5034094325" evidence="4">
    <location>
        <begin position="19"/>
        <end position="377"/>
    </location>
</feature>
<accession>A0A8H4AGA6</accession>
<protein>
    <submittedName>
        <fullName evidence="5">Galactose oxidase</fullName>
    </submittedName>
</protein>
<keyword evidence="6" id="KW-1185">Reference proteome</keyword>
<keyword evidence="4" id="KW-0732">Signal</keyword>